<reference evidence="1" key="1">
    <citation type="submission" date="2021-04" db="EMBL/GenBank/DDBJ databases">
        <title>Draft genome sequence data of methanotrophic Methylovulum sp. strain S1L and Methylomonas sp. strain S2AM isolated from boreal lake water columns.</title>
        <authorList>
            <person name="Rissanen A.J."/>
            <person name="Mangayil R."/>
            <person name="Svenning M.M."/>
            <person name="Khanongnuch R."/>
        </authorList>
    </citation>
    <scope>NUCLEOTIDE SEQUENCE</scope>
    <source>
        <strain evidence="1">S2AM</strain>
    </source>
</reference>
<dbReference type="AlphaFoldDB" id="A0A975MQX0"/>
<dbReference type="EMBL" id="CP073754">
    <property type="protein sequence ID" value="QWF72150.1"/>
    <property type="molecule type" value="Genomic_DNA"/>
</dbReference>
<dbReference type="Gene3D" id="3.30.530.20">
    <property type="match status" value="1"/>
</dbReference>
<dbReference type="SUPFAM" id="SSF55961">
    <property type="entry name" value="Bet v1-like"/>
    <property type="match status" value="1"/>
</dbReference>
<sequence>MKIHHLYFAQTLALNPEQAWAFFSSPYHLNDITPAFFHVEITSPVPDDIYAGLMISYRMKAVAGWPMAWLSEVCHCQRPQRFVYQQRVGPFNFWSHEVCITPCAEGIKLEDIVYYAMPWGWLGDWLDRLLIGPKLQQIFITRRDYLAQHWGVSAEGNHLP</sequence>
<dbReference type="InterPro" id="IPR023393">
    <property type="entry name" value="START-like_dom_sf"/>
</dbReference>
<dbReference type="CDD" id="cd07820">
    <property type="entry name" value="SRPBCC_3"/>
    <property type="match status" value="1"/>
</dbReference>
<dbReference type="RefSeq" id="WP_215584366.1">
    <property type="nucleotide sequence ID" value="NZ_CP073754.1"/>
</dbReference>
<dbReference type="Proteomes" id="UP000676649">
    <property type="component" value="Chromosome"/>
</dbReference>
<dbReference type="KEGG" id="mpad:KEF85_06790"/>
<evidence type="ECO:0000313" key="2">
    <source>
        <dbReference type="Proteomes" id="UP000676649"/>
    </source>
</evidence>
<keyword evidence="2" id="KW-1185">Reference proteome</keyword>
<proteinExistence type="predicted"/>
<gene>
    <name evidence="1" type="ORF">KEF85_06790</name>
</gene>
<evidence type="ECO:0000313" key="1">
    <source>
        <dbReference type="EMBL" id="QWF72150.1"/>
    </source>
</evidence>
<organism evidence="1 2">
    <name type="scientific">Methylomonas paludis</name>
    <dbReference type="NCBI Taxonomy" id="1173101"/>
    <lineage>
        <taxon>Bacteria</taxon>
        <taxon>Pseudomonadati</taxon>
        <taxon>Pseudomonadota</taxon>
        <taxon>Gammaproteobacteria</taxon>
        <taxon>Methylococcales</taxon>
        <taxon>Methylococcaceae</taxon>
        <taxon>Methylomonas</taxon>
    </lineage>
</organism>
<accession>A0A975MQX0</accession>
<name>A0A975MQX0_9GAMM</name>
<protein>
    <submittedName>
        <fullName evidence="1">SRPBCC family protein</fullName>
    </submittedName>
</protein>